<evidence type="ECO:0000256" key="2">
    <source>
        <dbReference type="SAM" id="Phobius"/>
    </source>
</evidence>
<dbReference type="EC" id="2.7.8.6" evidence="4"/>
<keyword evidence="2" id="KW-0472">Membrane</keyword>
<name>A0A170PFW4_9CHLR</name>
<dbReference type="PANTHER" id="PTHR30576">
    <property type="entry name" value="COLANIC BIOSYNTHESIS UDP-GLUCOSE LIPID CARRIER TRANSFERASE"/>
    <property type="match status" value="1"/>
</dbReference>
<keyword evidence="2" id="KW-1133">Transmembrane helix</keyword>
<evidence type="ECO:0000313" key="4">
    <source>
        <dbReference type="EMBL" id="CUS03417.2"/>
    </source>
</evidence>
<reference evidence="4" key="1">
    <citation type="submission" date="2016-01" db="EMBL/GenBank/DDBJ databases">
        <authorList>
            <person name="Mcilroy J.S."/>
            <person name="Karst M S."/>
            <person name="Albertsen M."/>
        </authorList>
    </citation>
    <scope>NUCLEOTIDE SEQUENCE</scope>
    <source>
        <strain evidence="4">Cfx-K</strain>
    </source>
</reference>
<evidence type="ECO:0000256" key="1">
    <source>
        <dbReference type="ARBA" id="ARBA00006464"/>
    </source>
</evidence>
<dbReference type="EMBL" id="LN890655">
    <property type="protein sequence ID" value="CUS03417.2"/>
    <property type="molecule type" value="Genomic_DNA"/>
</dbReference>
<dbReference type="AlphaFoldDB" id="A0A170PFW4"/>
<evidence type="ECO:0000259" key="3">
    <source>
        <dbReference type="Pfam" id="PF02397"/>
    </source>
</evidence>
<accession>A0A170PFW4</accession>
<dbReference type="GO" id="GO:0047360">
    <property type="term" value="F:undecaprenyl-phosphate galactose phosphotransferase activity"/>
    <property type="evidence" value="ECO:0007669"/>
    <property type="project" value="UniProtKB-EC"/>
</dbReference>
<comment type="similarity">
    <text evidence="1">Belongs to the bacterial sugar transferase family.</text>
</comment>
<keyword evidence="2" id="KW-0812">Transmembrane</keyword>
<feature type="transmembrane region" description="Helical" evidence="2">
    <location>
        <begin position="47"/>
        <end position="68"/>
    </location>
</feature>
<gene>
    <name evidence="4" type="ORF">CFX0092_A1539</name>
</gene>
<protein>
    <submittedName>
        <fullName evidence="4">Undecaprenyl-phosphate galactose phosphotransferase</fullName>
        <ecNumber evidence="4">2.7.8.6</ecNumber>
    </submittedName>
</protein>
<dbReference type="KEGG" id="pbf:CFX0092_A1539"/>
<dbReference type="InterPro" id="IPR003362">
    <property type="entry name" value="Bact_transf"/>
</dbReference>
<dbReference type="Proteomes" id="UP000215027">
    <property type="component" value="Chromosome I"/>
</dbReference>
<dbReference type="PANTHER" id="PTHR30576:SF10">
    <property type="entry name" value="SLL5057 PROTEIN"/>
    <property type="match status" value="1"/>
</dbReference>
<evidence type="ECO:0000313" key="5">
    <source>
        <dbReference type="Proteomes" id="UP000215027"/>
    </source>
</evidence>
<sequence length="262" mass="30196">MSGLANERKLSEMEEQKVLQWTMGPAISAKQEGADATYFLAKRVMDFIIVILSMVFLLPLLAFIALLIKWDSPGPAVFRQERVTARRVVRNGQVYWEERPFTIYKFRTMRADAKSTIHRQFIEAYIAGDSKRMAELQNAQKAEEAKFKLVQDPRVTRVGSFLRKTSLDELPQFGNVLLGNMSLVGPRPPIPYEVELYLFHHHDRLRTVPGITGWWQVRGRSATSFEEMVRMDVDYITRQSLWLDIKIIFMTLTAVINGKGAR</sequence>
<dbReference type="Pfam" id="PF02397">
    <property type="entry name" value="Bac_transf"/>
    <property type="match status" value="1"/>
</dbReference>
<organism evidence="4 5">
    <name type="scientific">Candidatus Promineifilum breve</name>
    <dbReference type="NCBI Taxonomy" id="1806508"/>
    <lineage>
        <taxon>Bacteria</taxon>
        <taxon>Bacillati</taxon>
        <taxon>Chloroflexota</taxon>
        <taxon>Ardenticatenia</taxon>
        <taxon>Candidatus Promineifilales</taxon>
        <taxon>Candidatus Promineifilaceae</taxon>
        <taxon>Candidatus Promineifilum</taxon>
    </lineage>
</organism>
<feature type="domain" description="Bacterial sugar transferase" evidence="3">
    <location>
        <begin position="42"/>
        <end position="256"/>
    </location>
</feature>
<keyword evidence="5" id="KW-1185">Reference proteome</keyword>
<proteinExistence type="inferred from homology"/>
<keyword evidence="4" id="KW-0808">Transferase</keyword>